<proteinExistence type="predicted"/>
<keyword evidence="2" id="KW-1185">Reference proteome</keyword>
<dbReference type="AlphaFoldDB" id="A0A126ZX08"/>
<organism evidence="1 2">
    <name type="scientific">Sinomonas atrocyanea</name>
    <dbReference type="NCBI Taxonomy" id="37927"/>
    <lineage>
        <taxon>Bacteria</taxon>
        <taxon>Bacillati</taxon>
        <taxon>Actinomycetota</taxon>
        <taxon>Actinomycetes</taxon>
        <taxon>Micrococcales</taxon>
        <taxon>Micrococcaceae</taxon>
        <taxon>Sinomonas</taxon>
    </lineage>
</organism>
<accession>A0A126ZX08</accession>
<name>A0A126ZX08_9MICC</name>
<dbReference type="Proteomes" id="UP000070134">
    <property type="component" value="Chromosome"/>
</dbReference>
<dbReference type="EMBL" id="CP014518">
    <property type="protein sequence ID" value="AMM31710.1"/>
    <property type="molecule type" value="Genomic_DNA"/>
</dbReference>
<protein>
    <submittedName>
        <fullName evidence="1">Uncharacterized protein</fullName>
    </submittedName>
</protein>
<evidence type="ECO:0000313" key="1">
    <source>
        <dbReference type="EMBL" id="AMM31710.1"/>
    </source>
</evidence>
<evidence type="ECO:0000313" key="2">
    <source>
        <dbReference type="Proteomes" id="UP000070134"/>
    </source>
</evidence>
<sequence length="132" mass="14419">MLGLGDGMPAFERTVVHSRPDQFAVILFHPAEGIRHVVEVQLGSADADQMDRAVRHMEEERARLPLIPHRAAVAAERIPEDVLAAARQAGLPLDVVELRIEPSGELASVRGELVHVHRPEPDTTDGAPEPTH</sequence>
<dbReference type="KEGG" id="satk:SA2016_1025"/>
<reference evidence="1 2" key="1">
    <citation type="submission" date="2016-02" db="EMBL/GenBank/DDBJ databases">
        <title>Complete genome of Sinomonas atrocyanea KCTC 3377.</title>
        <authorList>
            <person name="Kim K.M."/>
        </authorList>
    </citation>
    <scope>NUCLEOTIDE SEQUENCE [LARGE SCALE GENOMIC DNA]</scope>
    <source>
        <strain evidence="1 2">KCTC 3377</strain>
    </source>
</reference>
<gene>
    <name evidence="1" type="ORF">SA2016_1025</name>
</gene>